<evidence type="ECO:0000256" key="1">
    <source>
        <dbReference type="SAM" id="MobiDB-lite"/>
    </source>
</evidence>
<feature type="non-terminal residue" evidence="2">
    <location>
        <position position="1"/>
    </location>
</feature>
<feature type="region of interest" description="Disordered" evidence="1">
    <location>
        <begin position="67"/>
        <end position="91"/>
    </location>
</feature>
<evidence type="ECO:0000313" key="2">
    <source>
        <dbReference type="EMBL" id="GFD30141.1"/>
    </source>
</evidence>
<comment type="caution">
    <text evidence="2">The sequence shown here is derived from an EMBL/GenBank/DDBJ whole genome shotgun (WGS) entry which is preliminary data.</text>
</comment>
<name>A0A699V8L5_TANCI</name>
<dbReference type="AlphaFoldDB" id="A0A699V8L5"/>
<dbReference type="EMBL" id="BKCJ011401170">
    <property type="protein sequence ID" value="GFD30141.1"/>
    <property type="molecule type" value="Genomic_DNA"/>
</dbReference>
<accession>A0A699V8L5</accession>
<organism evidence="2">
    <name type="scientific">Tanacetum cinerariifolium</name>
    <name type="common">Dalmatian daisy</name>
    <name type="synonym">Chrysanthemum cinerariifolium</name>
    <dbReference type="NCBI Taxonomy" id="118510"/>
    <lineage>
        <taxon>Eukaryota</taxon>
        <taxon>Viridiplantae</taxon>
        <taxon>Streptophyta</taxon>
        <taxon>Embryophyta</taxon>
        <taxon>Tracheophyta</taxon>
        <taxon>Spermatophyta</taxon>
        <taxon>Magnoliopsida</taxon>
        <taxon>eudicotyledons</taxon>
        <taxon>Gunneridae</taxon>
        <taxon>Pentapetalae</taxon>
        <taxon>asterids</taxon>
        <taxon>campanulids</taxon>
        <taxon>Asterales</taxon>
        <taxon>Asteraceae</taxon>
        <taxon>Asteroideae</taxon>
        <taxon>Anthemideae</taxon>
        <taxon>Anthemidinae</taxon>
        <taxon>Tanacetum</taxon>
    </lineage>
</organism>
<feature type="compositionally biased region" description="Low complexity" evidence="1">
    <location>
        <begin position="11"/>
        <end position="28"/>
    </location>
</feature>
<gene>
    <name evidence="2" type="ORF">Tci_902110</name>
</gene>
<sequence>GRGSASGSKMGRGSASGSNRGRGRASGSNEVLVKNPIYILLDEDDLVDIQVMEEVDTRNDNVDVGTENVAAEQDEQEDEAARLKKRMRHIL</sequence>
<protein>
    <submittedName>
        <fullName evidence="2">Uncharacterized protein</fullName>
    </submittedName>
</protein>
<reference evidence="2" key="1">
    <citation type="journal article" date="2019" name="Sci. Rep.">
        <title>Draft genome of Tanacetum cinerariifolium, the natural source of mosquito coil.</title>
        <authorList>
            <person name="Yamashiro T."/>
            <person name="Shiraishi A."/>
            <person name="Satake H."/>
            <person name="Nakayama K."/>
        </authorList>
    </citation>
    <scope>NUCLEOTIDE SEQUENCE</scope>
</reference>
<proteinExistence type="predicted"/>
<feature type="region of interest" description="Disordered" evidence="1">
    <location>
        <begin position="1"/>
        <end position="28"/>
    </location>
</feature>